<gene>
    <name evidence="4" type="primary">Contig5577.g5972</name>
    <name evidence="4" type="ORF">STYLEM_17863</name>
</gene>
<evidence type="ECO:0000313" key="4">
    <source>
        <dbReference type="EMBL" id="CDW88739.1"/>
    </source>
</evidence>
<feature type="region of interest" description="Disordered" evidence="2">
    <location>
        <begin position="975"/>
        <end position="1016"/>
    </location>
</feature>
<keyword evidence="5" id="KW-1185">Reference proteome</keyword>
<evidence type="ECO:0000256" key="2">
    <source>
        <dbReference type="SAM" id="MobiDB-lite"/>
    </source>
</evidence>
<feature type="region of interest" description="Disordered" evidence="2">
    <location>
        <begin position="1666"/>
        <end position="1698"/>
    </location>
</feature>
<dbReference type="EMBL" id="CCKQ01016860">
    <property type="protein sequence ID" value="CDW88739.1"/>
    <property type="molecule type" value="Genomic_DNA"/>
</dbReference>
<feature type="compositionally biased region" description="Polar residues" evidence="2">
    <location>
        <begin position="1880"/>
        <end position="1892"/>
    </location>
</feature>
<proteinExistence type="predicted"/>
<feature type="region of interest" description="Disordered" evidence="2">
    <location>
        <begin position="1623"/>
        <end position="1651"/>
    </location>
</feature>
<evidence type="ECO:0000259" key="3">
    <source>
        <dbReference type="PROSITE" id="PS50222"/>
    </source>
</evidence>
<dbReference type="Proteomes" id="UP000039865">
    <property type="component" value="Unassembled WGS sequence"/>
</dbReference>
<feature type="compositionally biased region" description="Polar residues" evidence="2">
    <location>
        <begin position="1682"/>
        <end position="1697"/>
    </location>
</feature>
<name>A0A078B2N3_STYLE</name>
<dbReference type="InParanoid" id="A0A078B2N3"/>
<feature type="domain" description="EF-hand" evidence="3">
    <location>
        <begin position="608"/>
        <end position="643"/>
    </location>
</feature>
<feature type="region of interest" description="Disordered" evidence="2">
    <location>
        <begin position="1791"/>
        <end position="1813"/>
    </location>
</feature>
<reference evidence="4 5" key="1">
    <citation type="submission" date="2014-06" db="EMBL/GenBank/DDBJ databases">
        <authorList>
            <person name="Swart Estienne"/>
        </authorList>
    </citation>
    <scope>NUCLEOTIDE SEQUENCE [LARGE SCALE GENOMIC DNA]</scope>
    <source>
        <strain evidence="4 5">130c</strain>
    </source>
</reference>
<feature type="region of interest" description="Disordered" evidence="2">
    <location>
        <begin position="1880"/>
        <end position="1902"/>
    </location>
</feature>
<keyword evidence="1" id="KW-0175">Coiled coil</keyword>
<dbReference type="InterPro" id="IPR002048">
    <property type="entry name" value="EF_hand_dom"/>
</dbReference>
<feature type="compositionally biased region" description="Basic and acidic residues" evidence="2">
    <location>
        <begin position="1732"/>
        <end position="1741"/>
    </location>
</feature>
<evidence type="ECO:0000313" key="5">
    <source>
        <dbReference type="Proteomes" id="UP000039865"/>
    </source>
</evidence>
<evidence type="ECO:0000256" key="1">
    <source>
        <dbReference type="SAM" id="Coils"/>
    </source>
</evidence>
<dbReference type="PROSITE" id="PS50222">
    <property type="entry name" value="EF_HAND_2"/>
    <property type="match status" value="1"/>
</dbReference>
<feature type="coiled-coil region" evidence="1">
    <location>
        <begin position="288"/>
        <end position="315"/>
    </location>
</feature>
<organism evidence="4 5">
    <name type="scientific">Stylonychia lemnae</name>
    <name type="common">Ciliate</name>
    <dbReference type="NCBI Taxonomy" id="5949"/>
    <lineage>
        <taxon>Eukaryota</taxon>
        <taxon>Sar</taxon>
        <taxon>Alveolata</taxon>
        <taxon>Ciliophora</taxon>
        <taxon>Intramacronucleata</taxon>
        <taxon>Spirotrichea</taxon>
        <taxon>Stichotrichia</taxon>
        <taxon>Sporadotrichida</taxon>
        <taxon>Oxytrichidae</taxon>
        <taxon>Stylonychinae</taxon>
        <taxon>Stylonychia</taxon>
    </lineage>
</organism>
<dbReference type="GO" id="GO:0005509">
    <property type="term" value="F:calcium ion binding"/>
    <property type="evidence" value="ECO:0007669"/>
    <property type="project" value="InterPro"/>
</dbReference>
<feature type="compositionally biased region" description="Polar residues" evidence="2">
    <location>
        <begin position="980"/>
        <end position="996"/>
    </location>
</feature>
<protein>
    <recommendedName>
        <fullName evidence="3">EF-hand domain-containing protein</fullName>
    </recommendedName>
</protein>
<feature type="compositionally biased region" description="Basic and acidic residues" evidence="2">
    <location>
        <begin position="1623"/>
        <end position="1639"/>
    </location>
</feature>
<sequence length="2238" mass="260454">MSKTTTQNFDLSEFATKHQRHYSGNKTTLKRIIKDMNGLAIKKTDISNNDQTAKEIQNTMIQTQRIKDHLSNRSKQTRLNRSISMNNFSHRVRSEYKQLQDYEENTIQTTSLKTFRPKKEDFTMIEQRGILQDIKGYNHIHQIIITVNYEFINEIVNDHELNLIDIQIEQSIDIFSKISFLGELMSNKDKQIEIMVQQYAQLRQNIRNIMRIKGANVKIIETLVDINSIFNNMMFFMDRIITTKDQSIKHKQEDAEDRVTRMQQYLEKKLQKQRTKFEKYQESQIEQQYEYKQQIKELQNKINALELEIGTRSDEMKKFKSLKLGNEMQDLEDLSNNLDVFLDAQQTSKQLFVQGLANLSKLMDFKTLKQDKDARIQNASTQTGEINEQNMTISIKLQNELRFLKPLTKQIEVKLLLDTYSSLNKTSDKLDKEIDSQVLFMMQQKYLSDVQQGRRKSIVIIFTPKFNSLFSVCSTRARHLLTNMIFKKQSGILAENEISEIQLWDYKGYKRILQKAKDYLQDALYPDKNDINMAIENSSEAQQLFGQPIRKQITTVIHLGQPTAQSNEMAKKQKLQKQKIQSIITAQQLFQELAKLIISVVVKDQELIFFKKLKQVFEENDLNKQGYIYVEQIGDILKRLMGELLSPFLLTILTQYVIQNIQDIEIQLSSIDALFRNNLGNKVTFSQDLLLRIMFCRIQSLIKNETLIIFDKLDQIYGDSEMDKMKSQTINFNSFKEVYSKLISQLHHAQASQNISIMKVEDEMQLIEIFQEINVVKDKLLFVQSKREFVSAVSQIISKFHPLINNNANISKQHHTHSNPAQTQSKYLDAQMKAIKSNQVPTKQGSSMSGIIGSLNISSKASIKNHSASQPMTDNLSRRQSNLKAQINQSDNYYQIRQHSMSGHEIEQVNPGATQKYSPHFNKNNSKMKVKQRLEQIMQQNQSMQLNQSVIENSNFDSNYHSVPDKKFYRFPKIEKDQQKGTNRKANMNQSADMKSQIQQQQQQINSKSYDNRYKQSKSALGQYEKFTSKGIAFLSPFNQKQGQNDTRNVVEQRNSQNVRGSVEKQINYEIPNLKFGDKNFTFDKDAEVFYSINQTHNQDFINANLKIIPNMIVMDPDRPLNFIKKKKHKSSKQNQLKSMMDQSQSPIALTKLQQSTFLNTDHNSVHEQNDQTHSEMPSTQLLSNKHKNELSQNLQRQILQDLTAVPSQTQMGYGSTINYSTNLNQQQTQQQGFQVFLHKRDFIKIQEFLDESEMELKNRKPSQDFQSHVWSIQNSLKIYTDAIEILLSKVSNKYYQKEKELIDRIKQGFENSFRNMQKLFQTQMKLNNSTIDELNTQIQSLTSNFEKYRETQSIEAYFLKTMENGDPNDQRKKFVQQIDDFLRQDPLSKEWDEDQTERDIAFDRSRFSGVSQALQKIKKSMKGHKDAAKFLEFMGLNEDDDDENNLEEREKVVSEIESSINNQIKNVQNTTAKKILARFLKQTQTQHAGCQAWTMEELNYNQTHELEELTIKYDNLRHERIQLVIQVDQLQDQINNITDQKKLMEKQLRQQYDVMYVENSAIKGEKQKFLDEIEGQKKEIMIFKKKIDELEKEVREKEELESRLNSIRNKYEEYDRVHNDSEREYKLDKTGSMKHADDQDLPSLGNNSKSMSIKSRFIGVMQVNQKKQTSVNESRGPLSKADQQSIEPSSRKNQFSELDRSKIGQAMNRQLSQYSNSQLQSLRDNVGTLGENKKSPRQSDQDNSAGFSGLQDFKSQLNKDISEIQRQDSQFKHLKQNSAGVNYLNNGYLTSKNQTNAPDAQSSLPISMQSSPRDMKITVQQQNQKVNQNDVIAQKNQSKFAPHINLTNQKVNNINLDSNAPQTTNQANTESQQNLKNLKSPAKNQNNQQSMYKDPQSKSREVIKNISSDKDIKLSSKKEIKSNYSHQQQENQEIKMKNQENSNPYLDLQNNIGQQQNLLNPKNIVPGGLKQMDRNLKMMQKLQNNSQQRHQQNDQKRTAHFQEYTSTLEIDDGRNANYNGYQNDQESSITTDMEAKYMNNLNDGKSNNSLMKYFNLKDQNGQTIQYPNQQYPSIKSQISVSHKKLVSTTSLGLQTENETFMSQIIEMVKQQIIQQLEQEKYKYTDKEYEILVKKAVELVQKIKSKMGTGGDVFFRAGQFLAQSSKPITSELDNANKSLLYDDKTSSLSPERWRVEEHFKVKLQKRAGGAGDFSKYGDKKSLKEPNQVLYSTQLQRQF</sequence>
<feature type="region of interest" description="Disordered" evidence="2">
    <location>
        <begin position="1855"/>
        <end position="1874"/>
    </location>
</feature>
<feature type="region of interest" description="Disordered" evidence="2">
    <location>
        <begin position="1914"/>
        <end position="1933"/>
    </location>
</feature>
<accession>A0A078B2N3</accession>
<feature type="region of interest" description="Disordered" evidence="2">
    <location>
        <begin position="1728"/>
        <end position="1751"/>
    </location>
</feature>
<feature type="coiled-coil region" evidence="1">
    <location>
        <begin position="1507"/>
        <end position="1548"/>
    </location>
</feature>